<organism evidence="1 2">
    <name type="scientific">Palleniella muris</name>
    <dbReference type="NCBI Taxonomy" id="3038145"/>
    <lineage>
        <taxon>Bacteria</taxon>
        <taxon>Pseudomonadati</taxon>
        <taxon>Bacteroidota</taxon>
        <taxon>Bacteroidia</taxon>
        <taxon>Bacteroidales</taxon>
        <taxon>Prevotellaceae</taxon>
        <taxon>Palleniella</taxon>
    </lineage>
</organism>
<reference evidence="1" key="1">
    <citation type="submission" date="2019-04" db="EMBL/GenBank/DDBJ databases">
        <title>Microbes associate with the intestines of laboratory mice.</title>
        <authorList>
            <person name="Navarre W."/>
            <person name="Wong E."/>
            <person name="Huang K."/>
            <person name="Tropini C."/>
            <person name="Ng K."/>
            <person name="Yu B."/>
        </authorList>
    </citation>
    <scope>NUCLEOTIDE SEQUENCE</scope>
    <source>
        <strain evidence="1">NM73_A23</strain>
    </source>
</reference>
<proteinExistence type="predicted"/>
<evidence type="ECO:0000313" key="2">
    <source>
        <dbReference type="Proteomes" id="UP000308886"/>
    </source>
</evidence>
<name>A0AC61QQ09_9BACT</name>
<dbReference type="Proteomes" id="UP000308886">
    <property type="component" value="Unassembled WGS sequence"/>
</dbReference>
<evidence type="ECO:0000313" key="1">
    <source>
        <dbReference type="EMBL" id="TGX82058.1"/>
    </source>
</evidence>
<dbReference type="EMBL" id="SRZC01000012">
    <property type="protein sequence ID" value="TGX82058.1"/>
    <property type="molecule type" value="Genomic_DNA"/>
</dbReference>
<protein>
    <submittedName>
        <fullName evidence="1">Uncharacterized protein</fullName>
    </submittedName>
</protein>
<accession>A0AC61QQ09</accession>
<sequence>MRRLISKLLPAILLFTSLGTANAQTDTLAITADSAQTACGDSITDVQRKYRNYEKRTNWYKKQWAALIPNRFSLQYAGDIGMVSAGIGWCYGKRGQWGTHVFLGYLPKNHTPSSYWSFTVKQVYTPWSLPIGKKWTIEPLYGTLFLNSILSDEFWTKEPDRYPKGYYGFSSRIRFHLGIGQKVTFLVPAHKRFLAKKISLYYEVSTCDLYVRQRILSKTIPLKDIICLAVGVQYTIL</sequence>
<keyword evidence="2" id="KW-1185">Reference proteome</keyword>
<gene>
    <name evidence="1" type="ORF">E5358_08335</name>
</gene>
<comment type="caution">
    <text evidence="1">The sequence shown here is derived from an EMBL/GenBank/DDBJ whole genome shotgun (WGS) entry which is preliminary data.</text>
</comment>